<keyword evidence="1" id="KW-1133">Transmembrane helix</keyword>
<keyword evidence="3" id="KW-1185">Reference proteome</keyword>
<dbReference type="Proteomes" id="UP000295814">
    <property type="component" value="Unassembled WGS sequence"/>
</dbReference>
<comment type="caution">
    <text evidence="2">The sequence shown here is derived from an EMBL/GenBank/DDBJ whole genome shotgun (WGS) entry which is preliminary data.</text>
</comment>
<evidence type="ECO:0000313" key="2">
    <source>
        <dbReference type="EMBL" id="TWO30402.1"/>
    </source>
</evidence>
<organism evidence="2 3">
    <name type="scientific">Seonamhaeicola sediminis</name>
    <dbReference type="NCBI Taxonomy" id="2528206"/>
    <lineage>
        <taxon>Bacteria</taxon>
        <taxon>Pseudomonadati</taxon>
        <taxon>Bacteroidota</taxon>
        <taxon>Flavobacteriia</taxon>
        <taxon>Flavobacteriales</taxon>
        <taxon>Flavobacteriaceae</taxon>
    </lineage>
</organism>
<reference evidence="2 3" key="1">
    <citation type="submission" date="2019-03" db="EMBL/GenBank/DDBJ databases">
        <authorList>
            <person name="Zhong Y.L."/>
        </authorList>
    </citation>
    <scope>NUCLEOTIDE SEQUENCE [LARGE SCALE GENOMIC DNA]</scope>
    <source>
        <strain evidence="2 3">W255</strain>
    </source>
</reference>
<protein>
    <submittedName>
        <fullName evidence="2">Uncharacterized protein</fullName>
    </submittedName>
</protein>
<dbReference type="EMBL" id="SMZJ02000022">
    <property type="protein sequence ID" value="TWO30402.1"/>
    <property type="molecule type" value="Genomic_DNA"/>
</dbReference>
<dbReference type="AlphaFoldDB" id="A0A562Y803"/>
<evidence type="ECO:0000313" key="3">
    <source>
        <dbReference type="Proteomes" id="UP000295814"/>
    </source>
</evidence>
<keyword evidence="1" id="KW-0812">Transmembrane</keyword>
<sequence>MRGLALNFASTLQTENPPGFSEVGENKQLLIANVVRRYFLYFVLFLLSNTSIPIIPFLLEAFICKISKFSFD</sequence>
<dbReference type="OrthoDB" id="1377263at2"/>
<keyword evidence="1" id="KW-0472">Membrane</keyword>
<name>A0A562Y803_9FLAO</name>
<feature type="transmembrane region" description="Helical" evidence="1">
    <location>
        <begin position="38"/>
        <end position="59"/>
    </location>
</feature>
<gene>
    <name evidence="2" type="ORF">E1J38_014795</name>
</gene>
<accession>A0A562Y803</accession>
<evidence type="ECO:0000256" key="1">
    <source>
        <dbReference type="SAM" id="Phobius"/>
    </source>
</evidence>
<proteinExistence type="predicted"/>
<reference evidence="2 3" key="2">
    <citation type="submission" date="2019-07" db="EMBL/GenBank/DDBJ databases">
        <title>Seonamhaeicola sp. W255 draft genome.</title>
        <authorList>
            <person name="Zhang X.-Y."/>
            <person name="Zhang R."/>
            <person name="Zhong Y.-L."/>
            <person name="Du Z.-J."/>
        </authorList>
    </citation>
    <scope>NUCLEOTIDE SEQUENCE [LARGE SCALE GENOMIC DNA]</scope>
    <source>
        <strain evidence="2 3">W255</strain>
    </source>
</reference>